<protein>
    <submittedName>
        <fullName evidence="1">Uncharacterized protein</fullName>
    </submittedName>
</protein>
<accession>A0AC60P0D3</accession>
<sequence length="146" mass="15745">MAKAACIIVTGIPKIKRPHGYEKFEQRTDVRARTLAYETLSQAASVKDEVVFLYQFPHSEEARSEIATPIDASGGIPRDLGGLETESVSNRLSFARADVIMNQVRPSPRQRAAAASWRSPTPLQVLLLGLLPSASSVRIGSAGALS</sequence>
<dbReference type="EMBL" id="JABSTQ010011313">
    <property type="protein sequence ID" value="KAG0412897.1"/>
    <property type="molecule type" value="Genomic_DNA"/>
</dbReference>
<keyword evidence="2" id="KW-1185">Reference proteome</keyword>
<dbReference type="Proteomes" id="UP000805193">
    <property type="component" value="Unassembled WGS sequence"/>
</dbReference>
<organism evidence="1 2">
    <name type="scientific">Ixodes persulcatus</name>
    <name type="common">Taiga tick</name>
    <dbReference type="NCBI Taxonomy" id="34615"/>
    <lineage>
        <taxon>Eukaryota</taxon>
        <taxon>Metazoa</taxon>
        <taxon>Ecdysozoa</taxon>
        <taxon>Arthropoda</taxon>
        <taxon>Chelicerata</taxon>
        <taxon>Arachnida</taxon>
        <taxon>Acari</taxon>
        <taxon>Parasitiformes</taxon>
        <taxon>Ixodida</taxon>
        <taxon>Ixodoidea</taxon>
        <taxon>Ixodidae</taxon>
        <taxon>Ixodinae</taxon>
        <taxon>Ixodes</taxon>
    </lineage>
</organism>
<proteinExistence type="predicted"/>
<evidence type="ECO:0000313" key="2">
    <source>
        <dbReference type="Proteomes" id="UP000805193"/>
    </source>
</evidence>
<gene>
    <name evidence="1" type="ORF">HPB47_009960</name>
</gene>
<name>A0AC60P0D3_IXOPE</name>
<comment type="caution">
    <text evidence="1">The sequence shown here is derived from an EMBL/GenBank/DDBJ whole genome shotgun (WGS) entry which is preliminary data.</text>
</comment>
<evidence type="ECO:0000313" key="1">
    <source>
        <dbReference type="EMBL" id="KAG0412897.1"/>
    </source>
</evidence>
<reference evidence="1 2" key="1">
    <citation type="journal article" date="2020" name="Cell">
        <title>Large-Scale Comparative Analyses of Tick Genomes Elucidate Their Genetic Diversity and Vector Capacities.</title>
        <authorList>
            <consortium name="Tick Genome and Microbiome Consortium (TIGMIC)"/>
            <person name="Jia N."/>
            <person name="Wang J."/>
            <person name="Shi W."/>
            <person name="Du L."/>
            <person name="Sun Y."/>
            <person name="Zhan W."/>
            <person name="Jiang J.F."/>
            <person name="Wang Q."/>
            <person name="Zhang B."/>
            <person name="Ji P."/>
            <person name="Bell-Sakyi L."/>
            <person name="Cui X.M."/>
            <person name="Yuan T.T."/>
            <person name="Jiang B.G."/>
            <person name="Yang W.F."/>
            <person name="Lam T.T."/>
            <person name="Chang Q.C."/>
            <person name="Ding S.J."/>
            <person name="Wang X.J."/>
            <person name="Zhu J.G."/>
            <person name="Ruan X.D."/>
            <person name="Zhao L."/>
            <person name="Wei J.T."/>
            <person name="Ye R.Z."/>
            <person name="Que T.C."/>
            <person name="Du C.H."/>
            <person name="Zhou Y.H."/>
            <person name="Cheng J.X."/>
            <person name="Dai P.F."/>
            <person name="Guo W.B."/>
            <person name="Han X.H."/>
            <person name="Huang E.J."/>
            <person name="Li L.F."/>
            <person name="Wei W."/>
            <person name="Gao Y.C."/>
            <person name="Liu J.Z."/>
            <person name="Shao H.Z."/>
            <person name="Wang X."/>
            <person name="Wang C.C."/>
            <person name="Yang T.C."/>
            <person name="Huo Q.B."/>
            <person name="Li W."/>
            <person name="Chen H.Y."/>
            <person name="Chen S.E."/>
            <person name="Zhou L.G."/>
            <person name="Ni X.B."/>
            <person name="Tian J.H."/>
            <person name="Sheng Y."/>
            <person name="Liu T."/>
            <person name="Pan Y.S."/>
            <person name="Xia L.Y."/>
            <person name="Li J."/>
            <person name="Zhao F."/>
            <person name="Cao W.C."/>
        </authorList>
    </citation>
    <scope>NUCLEOTIDE SEQUENCE [LARGE SCALE GENOMIC DNA]</scope>
    <source>
        <strain evidence="1">Iper-2018</strain>
    </source>
</reference>